<evidence type="ECO:0000256" key="1">
    <source>
        <dbReference type="SAM" id="MobiDB-lite"/>
    </source>
</evidence>
<accession>A0A9D4HJ86</accession>
<dbReference type="InterPro" id="IPR011042">
    <property type="entry name" value="6-blade_b-propeller_TolB-like"/>
</dbReference>
<dbReference type="Gene3D" id="2.120.10.30">
    <property type="entry name" value="TolB, C-terminal domain"/>
    <property type="match status" value="1"/>
</dbReference>
<reference evidence="2" key="2">
    <citation type="submission" date="2020-11" db="EMBL/GenBank/DDBJ databases">
        <authorList>
            <person name="McCartney M.A."/>
            <person name="Auch B."/>
            <person name="Kono T."/>
            <person name="Mallez S."/>
            <person name="Becker A."/>
            <person name="Gohl D.M."/>
            <person name="Silverstein K.A.T."/>
            <person name="Koren S."/>
            <person name="Bechman K.B."/>
            <person name="Herman A."/>
            <person name="Abrahante J.E."/>
            <person name="Garbe J."/>
        </authorList>
    </citation>
    <scope>NUCLEOTIDE SEQUENCE</scope>
    <source>
        <strain evidence="2">Duluth1</strain>
        <tissue evidence="2">Whole animal</tissue>
    </source>
</reference>
<dbReference type="AlphaFoldDB" id="A0A9D4HJ86"/>
<comment type="caution">
    <text evidence="2">The sequence shown here is derived from an EMBL/GenBank/DDBJ whole genome shotgun (WGS) entry which is preliminary data.</text>
</comment>
<keyword evidence="3" id="KW-1185">Reference proteome</keyword>
<dbReference type="SUPFAM" id="SSF63829">
    <property type="entry name" value="Calcium-dependent phosphotriesterase"/>
    <property type="match status" value="1"/>
</dbReference>
<dbReference type="EMBL" id="JAIWYP010000013">
    <property type="protein sequence ID" value="KAH3720662.1"/>
    <property type="molecule type" value="Genomic_DNA"/>
</dbReference>
<feature type="region of interest" description="Disordered" evidence="1">
    <location>
        <begin position="49"/>
        <end position="77"/>
    </location>
</feature>
<dbReference type="Proteomes" id="UP000828390">
    <property type="component" value="Unassembled WGS sequence"/>
</dbReference>
<sequence length="361" mass="39687">MTAKNERTLTFNPNTTIQQTLSTISGLGNILITVKQSQLAESKTQTLVTTQNESKASSQSASGNKTSDLTKSGQVSNPEKHQLVQEYQLGPLSNPDPIIKVKSSKKYSVKIVDDKYPCCIIGICETASGELLITDEDNRKVKLLDKTYKVVAHYDLPWPPWSMCSIDSSLVALTLSNKEVHFIKVANGQVIKYRILKLEHRCIGIAHHHGNLYITDGSALYLDTMDGRLVREMYKDTSGPWTVTTCAVSPDGDRIYVVNKASEQLVTLSRDGTVISILTDYALGVLVVLPGLHVTDSGQVLVCGYGTSTIFQVDKDGRQTLADVVTKNDDVSNPLSVYYRKNTGSIIVGMRNNAIKVFEKQ</sequence>
<reference evidence="2" key="1">
    <citation type="journal article" date="2019" name="bioRxiv">
        <title>The Genome of the Zebra Mussel, Dreissena polymorpha: A Resource for Invasive Species Research.</title>
        <authorList>
            <person name="McCartney M.A."/>
            <person name="Auch B."/>
            <person name="Kono T."/>
            <person name="Mallez S."/>
            <person name="Zhang Y."/>
            <person name="Obille A."/>
            <person name="Becker A."/>
            <person name="Abrahante J.E."/>
            <person name="Garbe J."/>
            <person name="Badalamenti J.P."/>
            <person name="Herman A."/>
            <person name="Mangelson H."/>
            <person name="Liachko I."/>
            <person name="Sullivan S."/>
            <person name="Sone E.D."/>
            <person name="Koren S."/>
            <person name="Silverstein K.A.T."/>
            <person name="Beckman K.B."/>
            <person name="Gohl D.M."/>
        </authorList>
    </citation>
    <scope>NUCLEOTIDE SEQUENCE</scope>
    <source>
        <strain evidence="2">Duluth1</strain>
        <tissue evidence="2">Whole animal</tissue>
    </source>
</reference>
<evidence type="ECO:0000313" key="3">
    <source>
        <dbReference type="Proteomes" id="UP000828390"/>
    </source>
</evidence>
<proteinExistence type="predicted"/>
<protein>
    <submittedName>
        <fullName evidence="2">Uncharacterized protein</fullName>
    </submittedName>
</protein>
<organism evidence="2 3">
    <name type="scientific">Dreissena polymorpha</name>
    <name type="common">Zebra mussel</name>
    <name type="synonym">Mytilus polymorpha</name>
    <dbReference type="NCBI Taxonomy" id="45954"/>
    <lineage>
        <taxon>Eukaryota</taxon>
        <taxon>Metazoa</taxon>
        <taxon>Spiralia</taxon>
        <taxon>Lophotrochozoa</taxon>
        <taxon>Mollusca</taxon>
        <taxon>Bivalvia</taxon>
        <taxon>Autobranchia</taxon>
        <taxon>Heteroconchia</taxon>
        <taxon>Euheterodonta</taxon>
        <taxon>Imparidentia</taxon>
        <taxon>Neoheterodontei</taxon>
        <taxon>Myida</taxon>
        <taxon>Dreissenoidea</taxon>
        <taxon>Dreissenidae</taxon>
        <taxon>Dreissena</taxon>
    </lineage>
</organism>
<gene>
    <name evidence="2" type="ORF">DPMN_063565</name>
</gene>
<name>A0A9D4HJ86_DREPO</name>
<evidence type="ECO:0000313" key="2">
    <source>
        <dbReference type="EMBL" id="KAH3720662.1"/>
    </source>
</evidence>